<evidence type="ECO:0000313" key="7">
    <source>
        <dbReference type="EMBL" id="SOE46303.1"/>
    </source>
</evidence>
<feature type="transmembrane region" description="Helical" evidence="5">
    <location>
        <begin position="148"/>
        <end position="171"/>
    </location>
</feature>
<gene>
    <name evidence="7" type="ORF">SAMN05446927_0118</name>
</gene>
<dbReference type="RefSeq" id="WP_097189545.1">
    <property type="nucleotide sequence ID" value="NZ_OCSU01000001.1"/>
</dbReference>
<sequence>MTTKVNIEKIIDEQQIGPFQIWMLVFSFLALIVDSYDAYSIAYVAPSIIAEWNIPRVAFTSVFTANVAGLALGAIVFGMLAARLGSRRILFVSMLLFGILTLIKAAVDSVLWLTIFQFLAALPVGGIYPIALSVVAEHTPLRRRAAMLVIVALGFAFGASVAGFIAAPVIQHLGWRWMFYIGAVFPILLTVVAAPFVPESLRRLVQQRASHARVLIGVRRIAPSVNLPTDVEFAAATPDQRAPFKQLFADGRARMTLLLWAGFITAYLVYYFLFSWIPVLLNAAGMSINQSLMGGAVYPAGGFIAGLLFAYLSSRRSVPGITCLFFVASALSLVFLGYVNSTLVAPVLFLIGAGSIGGILAGNALVSMAYPAELRTTGLGWAFGLGRFGSMLGPLLGGFMLELKLPLGAMCMVLAVPALLSAIAFYHVGKLNGQPAIKQDPSPLYRPADVQD</sequence>
<feature type="transmembrane region" description="Helical" evidence="5">
    <location>
        <begin position="378"/>
        <end position="401"/>
    </location>
</feature>
<dbReference type="SUPFAM" id="SSF103473">
    <property type="entry name" value="MFS general substrate transporter"/>
    <property type="match status" value="1"/>
</dbReference>
<dbReference type="Pfam" id="PF07690">
    <property type="entry name" value="MFS_1"/>
    <property type="match status" value="1"/>
</dbReference>
<dbReference type="PANTHER" id="PTHR23508">
    <property type="entry name" value="CARBOXYLIC ACID TRANSPORTER PROTEIN HOMOLOG"/>
    <property type="match status" value="1"/>
</dbReference>
<protein>
    <submittedName>
        <fullName evidence="7">Benzoate transport</fullName>
    </submittedName>
</protein>
<feature type="transmembrane region" description="Helical" evidence="5">
    <location>
        <begin position="407"/>
        <end position="428"/>
    </location>
</feature>
<dbReference type="InterPro" id="IPR011701">
    <property type="entry name" value="MFS"/>
</dbReference>
<feature type="transmembrane region" description="Helical" evidence="5">
    <location>
        <begin position="113"/>
        <end position="136"/>
    </location>
</feature>
<feature type="transmembrane region" description="Helical" evidence="5">
    <location>
        <begin position="21"/>
        <end position="45"/>
    </location>
</feature>
<organism evidence="7 8">
    <name type="scientific">Caballeronia arationis</name>
    <dbReference type="NCBI Taxonomy" id="1777142"/>
    <lineage>
        <taxon>Bacteria</taxon>
        <taxon>Pseudomonadati</taxon>
        <taxon>Pseudomonadota</taxon>
        <taxon>Betaproteobacteria</taxon>
        <taxon>Burkholderiales</taxon>
        <taxon>Burkholderiaceae</taxon>
        <taxon>Caballeronia</taxon>
    </lineage>
</organism>
<evidence type="ECO:0000256" key="4">
    <source>
        <dbReference type="ARBA" id="ARBA00023136"/>
    </source>
</evidence>
<feature type="transmembrane region" description="Helical" evidence="5">
    <location>
        <begin position="257"/>
        <end position="279"/>
    </location>
</feature>
<dbReference type="AlphaFoldDB" id="A0A7Z7I139"/>
<dbReference type="GO" id="GO:0005886">
    <property type="term" value="C:plasma membrane"/>
    <property type="evidence" value="ECO:0007669"/>
    <property type="project" value="TreeGrafter"/>
</dbReference>
<feature type="transmembrane region" description="Helical" evidence="5">
    <location>
        <begin position="318"/>
        <end position="338"/>
    </location>
</feature>
<keyword evidence="4 5" id="KW-0472">Membrane</keyword>
<evidence type="ECO:0000313" key="8">
    <source>
        <dbReference type="Proteomes" id="UP000219522"/>
    </source>
</evidence>
<comment type="subcellular location">
    <subcellularLocation>
        <location evidence="1">Membrane</location>
        <topology evidence="1">Multi-pass membrane protein</topology>
    </subcellularLocation>
</comment>
<evidence type="ECO:0000259" key="6">
    <source>
        <dbReference type="PROSITE" id="PS50850"/>
    </source>
</evidence>
<name>A0A7Z7I139_9BURK</name>
<dbReference type="Gene3D" id="1.20.1250.20">
    <property type="entry name" value="MFS general substrate transporter like domains"/>
    <property type="match status" value="1"/>
</dbReference>
<accession>A0A7Z7I139</accession>
<feature type="transmembrane region" description="Helical" evidence="5">
    <location>
        <begin position="177"/>
        <end position="198"/>
    </location>
</feature>
<evidence type="ECO:0000256" key="2">
    <source>
        <dbReference type="ARBA" id="ARBA00022692"/>
    </source>
</evidence>
<evidence type="ECO:0000256" key="1">
    <source>
        <dbReference type="ARBA" id="ARBA00004141"/>
    </source>
</evidence>
<feature type="transmembrane region" description="Helical" evidence="5">
    <location>
        <begin position="89"/>
        <end position="107"/>
    </location>
</feature>
<comment type="caution">
    <text evidence="7">The sequence shown here is derived from an EMBL/GenBank/DDBJ whole genome shotgun (WGS) entry which is preliminary data.</text>
</comment>
<proteinExistence type="predicted"/>
<evidence type="ECO:0000256" key="3">
    <source>
        <dbReference type="ARBA" id="ARBA00022989"/>
    </source>
</evidence>
<feature type="transmembrane region" description="Helical" evidence="5">
    <location>
        <begin position="344"/>
        <end position="366"/>
    </location>
</feature>
<dbReference type="PROSITE" id="PS50850">
    <property type="entry name" value="MFS"/>
    <property type="match status" value="1"/>
</dbReference>
<feature type="domain" description="Major facilitator superfamily (MFS) profile" evidence="6">
    <location>
        <begin position="23"/>
        <end position="433"/>
    </location>
</feature>
<reference evidence="7 8" key="1">
    <citation type="submission" date="2017-09" db="EMBL/GenBank/DDBJ databases">
        <authorList>
            <person name="Varghese N."/>
            <person name="Submissions S."/>
        </authorList>
    </citation>
    <scope>NUCLEOTIDE SEQUENCE [LARGE SCALE GENOMIC DNA]</scope>
    <source>
        <strain evidence="7 8">OK806</strain>
    </source>
</reference>
<feature type="transmembrane region" description="Helical" evidence="5">
    <location>
        <begin position="57"/>
        <end position="82"/>
    </location>
</feature>
<dbReference type="InterPro" id="IPR020846">
    <property type="entry name" value="MFS_dom"/>
</dbReference>
<dbReference type="EMBL" id="OCSU01000001">
    <property type="protein sequence ID" value="SOE46303.1"/>
    <property type="molecule type" value="Genomic_DNA"/>
</dbReference>
<evidence type="ECO:0000256" key="5">
    <source>
        <dbReference type="SAM" id="Phobius"/>
    </source>
</evidence>
<dbReference type="GO" id="GO:0046943">
    <property type="term" value="F:carboxylic acid transmembrane transporter activity"/>
    <property type="evidence" value="ECO:0007669"/>
    <property type="project" value="TreeGrafter"/>
</dbReference>
<dbReference type="Proteomes" id="UP000219522">
    <property type="component" value="Unassembled WGS sequence"/>
</dbReference>
<keyword evidence="3 5" id="KW-1133">Transmembrane helix</keyword>
<keyword evidence="2 5" id="KW-0812">Transmembrane</keyword>
<keyword evidence="8" id="KW-1185">Reference proteome</keyword>
<dbReference type="InterPro" id="IPR036259">
    <property type="entry name" value="MFS_trans_sf"/>
</dbReference>
<feature type="transmembrane region" description="Helical" evidence="5">
    <location>
        <begin position="291"/>
        <end position="311"/>
    </location>
</feature>
<dbReference type="PANTHER" id="PTHR23508:SF10">
    <property type="entry name" value="CARBOXYLIC ACID TRANSPORTER PROTEIN HOMOLOG"/>
    <property type="match status" value="1"/>
</dbReference>